<proteinExistence type="predicted"/>
<dbReference type="PROSITE" id="PS51257">
    <property type="entry name" value="PROKAR_LIPOPROTEIN"/>
    <property type="match status" value="1"/>
</dbReference>
<evidence type="ECO:0000313" key="2">
    <source>
        <dbReference type="EMBL" id="GAA4835984.1"/>
    </source>
</evidence>
<keyword evidence="3" id="KW-1185">Reference proteome</keyword>
<protein>
    <submittedName>
        <fullName evidence="2">Uncharacterized protein</fullName>
    </submittedName>
</protein>
<dbReference type="RefSeq" id="WP_345371667.1">
    <property type="nucleotide sequence ID" value="NZ_BAABJX010000032.1"/>
</dbReference>
<dbReference type="EMBL" id="BAABJX010000032">
    <property type="protein sequence ID" value="GAA4835984.1"/>
    <property type="molecule type" value="Genomic_DNA"/>
</dbReference>
<accession>A0ABP9DAW3</accession>
<comment type="caution">
    <text evidence="2">The sequence shown here is derived from an EMBL/GenBank/DDBJ whole genome shotgun (WGS) entry which is preliminary data.</text>
</comment>
<reference evidence="3" key="1">
    <citation type="journal article" date="2019" name="Int. J. Syst. Evol. Microbiol.">
        <title>The Global Catalogue of Microorganisms (GCM) 10K type strain sequencing project: providing services to taxonomists for standard genome sequencing and annotation.</title>
        <authorList>
            <consortium name="The Broad Institute Genomics Platform"/>
            <consortium name="The Broad Institute Genome Sequencing Center for Infectious Disease"/>
            <person name="Wu L."/>
            <person name="Ma J."/>
        </authorList>
    </citation>
    <scope>NUCLEOTIDE SEQUENCE [LARGE SCALE GENOMIC DNA]</scope>
    <source>
        <strain evidence="3">JCM 18326</strain>
    </source>
</reference>
<dbReference type="Proteomes" id="UP001500298">
    <property type="component" value="Unassembled WGS sequence"/>
</dbReference>
<sequence>MYKVKHVANQLLLFIAILSIGLASSSCGKKKKLAEEQLRNETVLVEKSKSQLKELLAKENKTLEEVEEDRKALDQIKGGLMNIENVQLKDEELKSLIAKEEAKLDQEAVEIEKRMAELAQIEAEKARRAAIREQMESKENKDIYYYMDRIPTAADTPSANKMITETLSLFSSPEATVLIEVYNDGSVVDYDEPTTIIRYLNLLKDTEKSPYKVKSFKKDEAGKITKLIVTKVQY</sequence>
<feature type="coiled-coil region" evidence="1">
    <location>
        <begin position="45"/>
        <end position="141"/>
    </location>
</feature>
<evidence type="ECO:0000313" key="3">
    <source>
        <dbReference type="Proteomes" id="UP001500298"/>
    </source>
</evidence>
<gene>
    <name evidence="2" type="ORF">GCM10023331_21530</name>
</gene>
<name>A0ABP9DAW3_9BACT</name>
<keyword evidence="1" id="KW-0175">Coiled coil</keyword>
<organism evidence="2 3">
    <name type="scientific">Algivirga pacifica</name>
    <dbReference type="NCBI Taxonomy" id="1162670"/>
    <lineage>
        <taxon>Bacteria</taxon>
        <taxon>Pseudomonadati</taxon>
        <taxon>Bacteroidota</taxon>
        <taxon>Cytophagia</taxon>
        <taxon>Cytophagales</taxon>
        <taxon>Flammeovirgaceae</taxon>
        <taxon>Algivirga</taxon>
    </lineage>
</organism>
<evidence type="ECO:0000256" key="1">
    <source>
        <dbReference type="SAM" id="Coils"/>
    </source>
</evidence>